<proteinExistence type="predicted"/>
<sequence length="162" mass="18401">MLNFPVPSHCGSIYNKYKHQFSNVLLALPDDNSQFIRVDVRAYRGNNDGAIFHSSSFGKRLASGQLRVAQYQFKARSCNGRIRSFPFSKGIKMDKIVLVREVLRIYMKNDNCAWQEGELEAGEEFCSLQQLPKVGGNNTSHVSDIRDSFKKYFVSPHCSVPC</sequence>
<accession>A0ABQ9HIC9</accession>
<name>A0ABQ9HIC9_9NEOP</name>
<keyword evidence="2" id="KW-1185">Reference proteome</keyword>
<evidence type="ECO:0000313" key="1">
    <source>
        <dbReference type="EMBL" id="KAJ8884083.1"/>
    </source>
</evidence>
<organism evidence="1 2">
    <name type="scientific">Dryococelus australis</name>
    <dbReference type="NCBI Taxonomy" id="614101"/>
    <lineage>
        <taxon>Eukaryota</taxon>
        <taxon>Metazoa</taxon>
        <taxon>Ecdysozoa</taxon>
        <taxon>Arthropoda</taxon>
        <taxon>Hexapoda</taxon>
        <taxon>Insecta</taxon>
        <taxon>Pterygota</taxon>
        <taxon>Neoptera</taxon>
        <taxon>Polyneoptera</taxon>
        <taxon>Phasmatodea</taxon>
        <taxon>Verophasmatodea</taxon>
        <taxon>Anareolatae</taxon>
        <taxon>Phasmatidae</taxon>
        <taxon>Eurycanthinae</taxon>
        <taxon>Dryococelus</taxon>
    </lineage>
</organism>
<reference evidence="1 2" key="1">
    <citation type="submission" date="2023-02" db="EMBL/GenBank/DDBJ databases">
        <title>LHISI_Scaffold_Assembly.</title>
        <authorList>
            <person name="Stuart O.P."/>
            <person name="Cleave R."/>
            <person name="Magrath M.J.L."/>
            <person name="Mikheyev A.S."/>
        </authorList>
    </citation>
    <scope>NUCLEOTIDE SEQUENCE [LARGE SCALE GENOMIC DNA]</scope>
    <source>
        <strain evidence="1">Daus_M_001</strain>
        <tissue evidence="1">Leg muscle</tissue>
    </source>
</reference>
<comment type="caution">
    <text evidence="1">The sequence shown here is derived from an EMBL/GenBank/DDBJ whole genome shotgun (WGS) entry which is preliminary data.</text>
</comment>
<protein>
    <submittedName>
        <fullName evidence="1">Uncharacterized protein</fullName>
    </submittedName>
</protein>
<dbReference type="Proteomes" id="UP001159363">
    <property type="component" value="Chromosome 4"/>
</dbReference>
<evidence type="ECO:0000313" key="2">
    <source>
        <dbReference type="Proteomes" id="UP001159363"/>
    </source>
</evidence>
<dbReference type="EMBL" id="JARBHB010000005">
    <property type="protein sequence ID" value="KAJ8884083.1"/>
    <property type="molecule type" value="Genomic_DNA"/>
</dbReference>
<gene>
    <name evidence="1" type="ORF">PR048_015940</name>
</gene>